<dbReference type="Gene3D" id="3.40.50.300">
    <property type="entry name" value="P-loop containing nucleotide triphosphate hydrolases"/>
    <property type="match status" value="1"/>
</dbReference>
<keyword evidence="3" id="KW-1185">Reference proteome</keyword>
<evidence type="ECO:0000313" key="2">
    <source>
        <dbReference type="EMBL" id="VDI20707.1"/>
    </source>
</evidence>
<dbReference type="PANTHER" id="PTHR10704:SF44">
    <property type="entry name" value="LD35051P-RELATED"/>
    <property type="match status" value="1"/>
</dbReference>
<dbReference type="EMBL" id="UYJE01003598">
    <property type="protein sequence ID" value="VDI20707.1"/>
    <property type="molecule type" value="Genomic_DNA"/>
</dbReference>
<feature type="domain" description="Sulfotransferase" evidence="1">
    <location>
        <begin position="91"/>
        <end position="382"/>
    </location>
</feature>
<proteinExistence type="predicted"/>
<sequence>MVQTLGAKSGANPWCKYLLVQTLGAKSGANPWCKYLLVQTLGAKSGANPWCKYLLVQTLGKYIIDISTAWLVIVTLGDEESLQPNHMPVPVVLVTYSRSGSCFVGNILKLDDSVFYIFEPLHFLKFGYRVLRFADGSVRTFNTYLEVAEHILRAWFTCQLTEIPLEYWDEEMFQSLKIQGKHLFYFKERYTKEIYGKFRYPRIFKATLQLLENSCTKSKLVIIKTIRTPMFLLNKALSELANLKIIYLYRDPRGIIRSQIRNLYNWKENTFVSLNDHAENVCARIFHDAITFDMFSQYYPDRVLPLKYETFTMHLMSETRHIYIYLNLTFTDRIVETLIKMTTTKDQARNYITKNNSKELVDRWRTLVYMSFVDTVDKLCSHVYSRLGYLQISDETMLKNISIPLYLNNGTNKQFHFGQEIPD</sequence>
<name>A0A8B6DL37_MYTGA</name>
<dbReference type="PANTHER" id="PTHR10704">
    <property type="entry name" value="CARBOHYDRATE SULFOTRANSFERASE"/>
    <property type="match status" value="1"/>
</dbReference>
<evidence type="ECO:0000313" key="3">
    <source>
        <dbReference type="Proteomes" id="UP000596742"/>
    </source>
</evidence>
<comment type="caution">
    <text evidence="2">The sequence shown here is derived from an EMBL/GenBank/DDBJ whole genome shotgun (WGS) entry which is preliminary data.</text>
</comment>
<dbReference type="GO" id="GO:0001517">
    <property type="term" value="F:N-acetylglucosamine 6-O-sulfotransferase activity"/>
    <property type="evidence" value="ECO:0007669"/>
    <property type="project" value="TreeGrafter"/>
</dbReference>
<dbReference type="GO" id="GO:0006044">
    <property type="term" value="P:N-acetylglucosamine metabolic process"/>
    <property type="evidence" value="ECO:0007669"/>
    <property type="project" value="TreeGrafter"/>
</dbReference>
<dbReference type="AlphaFoldDB" id="A0A8B6DL37"/>
<protein>
    <submittedName>
        <fullName evidence="2">Keratan sulfate 6-sulfotransferase 1</fullName>
        <ecNumber evidence="2">2.8.2.21</ecNumber>
    </submittedName>
</protein>
<dbReference type="Pfam" id="PF00685">
    <property type="entry name" value="Sulfotransfer_1"/>
    <property type="match status" value="1"/>
</dbReference>
<dbReference type="GO" id="GO:0006790">
    <property type="term" value="P:sulfur compound metabolic process"/>
    <property type="evidence" value="ECO:0007669"/>
    <property type="project" value="TreeGrafter"/>
</dbReference>
<evidence type="ECO:0000259" key="1">
    <source>
        <dbReference type="Pfam" id="PF00685"/>
    </source>
</evidence>
<dbReference type="EC" id="2.8.2.21" evidence="2"/>
<organism evidence="2 3">
    <name type="scientific">Mytilus galloprovincialis</name>
    <name type="common">Mediterranean mussel</name>
    <dbReference type="NCBI Taxonomy" id="29158"/>
    <lineage>
        <taxon>Eukaryota</taxon>
        <taxon>Metazoa</taxon>
        <taxon>Spiralia</taxon>
        <taxon>Lophotrochozoa</taxon>
        <taxon>Mollusca</taxon>
        <taxon>Bivalvia</taxon>
        <taxon>Autobranchia</taxon>
        <taxon>Pteriomorphia</taxon>
        <taxon>Mytilida</taxon>
        <taxon>Mytiloidea</taxon>
        <taxon>Mytilidae</taxon>
        <taxon>Mytilinae</taxon>
        <taxon>Mytilus</taxon>
    </lineage>
</organism>
<dbReference type="InterPro" id="IPR000863">
    <property type="entry name" value="Sulfotransferase_dom"/>
</dbReference>
<dbReference type="Proteomes" id="UP000596742">
    <property type="component" value="Unassembled WGS sequence"/>
</dbReference>
<reference evidence="2" key="1">
    <citation type="submission" date="2018-11" db="EMBL/GenBank/DDBJ databases">
        <authorList>
            <person name="Alioto T."/>
            <person name="Alioto T."/>
        </authorList>
    </citation>
    <scope>NUCLEOTIDE SEQUENCE</scope>
</reference>
<gene>
    <name evidence="2" type="ORF">MGAL_10B047014</name>
</gene>
<dbReference type="InterPro" id="IPR051135">
    <property type="entry name" value="Gal/GlcNAc/GalNAc_ST"/>
</dbReference>
<keyword evidence="2" id="KW-0808">Transferase</keyword>
<dbReference type="OrthoDB" id="6410525at2759"/>
<dbReference type="SUPFAM" id="SSF52540">
    <property type="entry name" value="P-loop containing nucleoside triphosphate hydrolases"/>
    <property type="match status" value="1"/>
</dbReference>
<dbReference type="GO" id="GO:0045130">
    <property type="term" value="F:keratan sulfotransferase activity"/>
    <property type="evidence" value="ECO:0007669"/>
    <property type="project" value="UniProtKB-EC"/>
</dbReference>
<accession>A0A8B6DL37</accession>
<dbReference type="InterPro" id="IPR027417">
    <property type="entry name" value="P-loop_NTPase"/>
</dbReference>